<protein>
    <recommendedName>
        <fullName evidence="3">F-box domain-containing protein</fullName>
    </recommendedName>
</protein>
<dbReference type="RefSeq" id="XP_033674597.1">
    <property type="nucleotide sequence ID" value="XM_033803434.1"/>
</dbReference>
<dbReference type="EMBL" id="ML993579">
    <property type="protein sequence ID" value="KAF2173708.1"/>
    <property type="molecule type" value="Genomic_DNA"/>
</dbReference>
<gene>
    <name evidence="1" type="ORF">M409DRAFT_15982</name>
</gene>
<evidence type="ECO:0000313" key="2">
    <source>
        <dbReference type="Proteomes" id="UP000799537"/>
    </source>
</evidence>
<sequence length="225" mass="25780">MDDPTTISKKKMNIFSLPGELRNRIYQHLVLRDAPINVVELKWTKDRTGYLPALIPQPALAQTCKTLRQEVLSLYCAENRFQVGVTSGGHQLCMTEVSESLERWASWLGQAAKHLRQVTISANCEIMGPKNAAYWLRDFWEIIEFSIRMDGTDGLQYHLRGDPSFNDLCTCELDRWVADTSPTLMEVVLQASILWFNTTDLKECEVCNRPCLREPAKVNDHIYIS</sequence>
<evidence type="ECO:0008006" key="3">
    <source>
        <dbReference type="Google" id="ProtNLM"/>
    </source>
</evidence>
<dbReference type="GeneID" id="54556706"/>
<dbReference type="PANTHER" id="PTHR42085">
    <property type="entry name" value="F-BOX DOMAIN-CONTAINING PROTEIN"/>
    <property type="match status" value="1"/>
</dbReference>
<organism evidence="1 2">
    <name type="scientific">Zasmidium cellare ATCC 36951</name>
    <dbReference type="NCBI Taxonomy" id="1080233"/>
    <lineage>
        <taxon>Eukaryota</taxon>
        <taxon>Fungi</taxon>
        <taxon>Dikarya</taxon>
        <taxon>Ascomycota</taxon>
        <taxon>Pezizomycotina</taxon>
        <taxon>Dothideomycetes</taxon>
        <taxon>Dothideomycetidae</taxon>
        <taxon>Mycosphaerellales</taxon>
        <taxon>Mycosphaerellaceae</taxon>
        <taxon>Zasmidium</taxon>
    </lineage>
</organism>
<proteinExistence type="predicted"/>
<reference evidence="1" key="1">
    <citation type="journal article" date="2020" name="Stud. Mycol.">
        <title>101 Dothideomycetes genomes: a test case for predicting lifestyles and emergence of pathogens.</title>
        <authorList>
            <person name="Haridas S."/>
            <person name="Albert R."/>
            <person name="Binder M."/>
            <person name="Bloem J."/>
            <person name="Labutti K."/>
            <person name="Salamov A."/>
            <person name="Andreopoulos B."/>
            <person name="Baker S."/>
            <person name="Barry K."/>
            <person name="Bills G."/>
            <person name="Bluhm B."/>
            <person name="Cannon C."/>
            <person name="Castanera R."/>
            <person name="Culley D."/>
            <person name="Daum C."/>
            <person name="Ezra D."/>
            <person name="Gonzalez J."/>
            <person name="Henrissat B."/>
            <person name="Kuo A."/>
            <person name="Liang C."/>
            <person name="Lipzen A."/>
            <person name="Lutzoni F."/>
            <person name="Magnuson J."/>
            <person name="Mondo S."/>
            <person name="Nolan M."/>
            <person name="Ohm R."/>
            <person name="Pangilinan J."/>
            <person name="Park H.-J."/>
            <person name="Ramirez L."/>
            <person name="Alfaro M."/>
            <person name="Sun H."/>
            <person name="Tritt A."/>
            <person name="Yoshinaga Y."/>
            <person name="Zwiers L.-H."/>
            <person name="Turgeon B."/>
            <person name="Goodwin S."/>
            <person name="Spatafora J."/>
            <person name="Crous P."/>
            <person name="Grigoriev I."/>
        </authorList>
    </citation>
    <scope>NUCLEOTIDE SEQUENCE</scope>
    <source>
        <strain evidence="1">ATCC 36951</strain>
    </source>
</reference>
<accession>A0A6A6D5M0</accession>
<dbReference type="AlphaFoldDB" id="A0A6A6D5M0"/>
<dbReference type="InterPro" id="IPR038883">
    <property type="entry name" value="AN11006-like"/>
</dbReference>
<keyword evidence="2" id="KW-1185">Reference proteome</keyword>
<name>A0A6A6D5M0_ZASCE</name>
<evidence type="ECO:0000313" key="1">
    <source>
        <dbReference type="EMBL" id="KAF2173708.1"/>
    </source>
</evidence>
<dbReference type="PANTHER" id="PTHR42085:SF8">
    <property type="entry name" value="F-BOX DOMAIN-CONTAINING PROTEIN"/>
    <property type="match status" value="1"/>
</dbReference>
<dbReference type="Proteomes" id="UP000799537">
    <property type="component" value="Unassembled WGS sequence"/>
</dbReference>
<dbReference type="OrthoDB" id="62952at2759"/>